<dbReference type="Gene3D" id="3.40.50.1240">
    <property type="entry name" value="Phosphoglycerate mutase-like"/>
    <property type="match status" value="1"/>
</dbReference>
<reference evidence="1 2" key="1">
    <citation type="submission" date="2019-08" db="EMBL/GenBank/DDBJ databases">
        <title>Acetobacter oryzioeni sp. nov., isolated from Korean rice wine vinegar.</title>
        <authorList>
            <person name="Baek J.H."/>
            <person name="Kim K.H."/>
            <person name="Jeon C.O."/>
            <person name="Han D.M."/>
        </authorList>
    </citation>
    <scope>NUCLEOTIDE SEQUENCE [LARGE SCALE GENOMIC DNA]</scope>
    <source>
        <strain evidence="1 2">B6</strain>
    </source>
</reference>
<keyword evidence="2" id="KW-1185">Reference proteome</keyword>
<dbReference type="InterPro" id="IPR029033">
    <property type="entry name" value="His_PPase_superfam"/>
</dbReference>
<dbReference type="AlphaFoldDB" id="A0A5B9GJH3"/>
<gene>
    <name evidence="1" type="ORF">EOV40_011040</name>
</gene>
<protein>
    <submittedName>
        <fullName evidence="1">Histidine phosphatase family protein</fullName>
    </submittedName>
</protein>
<dbReference type="Proteomes" id="UP000287027">
    <property type="component" value="Chromosome"/>
</dbReference>
<dbReference type="EMBL" id="CP042808">
    <property type="protein sequence ID" value="QEE86193.1"/>
    <property type="molecule type" value="Genomic_DNA"/>
</dbReference>
<name>A0A5B9GJH3_9PROT</name>
<dbReference type="KEGG" id="aoy:EOV40_011040"/>
<evidence type="ECO:0000313" key="2">
    <source>
        <dbReference type="Proteomes" id="UP000287027"/>
    </source>
</evidence>
<accession>A0A5B9GJH3</accession>
<dbReference type="Pfam" id="PF00300">
    <property type="entry name" value="His_Phos_1"/>
    <property type="match status" value="1"/>
</dbReference>
<evidence type="ECO:0000313" key="1">
    <source>
        <dbReference type="EMBL" id="QEE86193.1"/>
    </source>
</evidence>
<proteinExistence type="predicted"/>
<organism evidence="1 2">
    <name type="scientific">Acetobacter oryzoeni</name>
    <dbReference type="NCBI Taxonomy" id="2500548"/>
    <lineage>
        <taxon>Bacteria</taxon>
        <taxon>Pseudomonadati</taxon>
        <taxon>Pseudomonadota</taxon>
        <taxon>Alphaproteobacteria</taxon>
        <taxon>Acetobacterales</taxon>
        <taxon>Acetobacteraceae</taxon>
        <taxon>Acetobacter</taxon>
    </lineage>
</organism>
<dbReference type="InterPro" id="IPR013078">
    <property type="entry name" value="His_Pase_superF_clade-1"/>
</dbReference>
<dbReference type="SUPFAM" id="SSF53254">
    <property type="entry name" value="Phosphoglycerate mutase-like"/>
    <property type="match status" value="1"/>
</dbReference>
<sequence length="200" mass="23095">MEDIMRNMPALRVILLGSCMPDNVRKGYIPKKDEIIKFQLPKLFQENILEKQNITRIFCAPDIQVSPERFFSKYSIELEPKLENRNYGIWAGQQLKNLLVEDQVQFMNPTYSPNGGESMCAFHIRLKSWLDSLFHKAQNQDTFLVIASPVIIRALSACILADEIKNSFHILNKLDIYPESWSVFSGRAGKWRILTLSAPF</sequence>